<dbReference type="PROSITE" id="PS51189">
    <property type="entry name" value="FAT"/>
    <property type="match status" value="1"/>
</dbReference>
<evidence type="ECO:0000256" key="17">
    <source>
        <dbReference type="SAM" id="Coils"/>
    </source>
</evidence>
<evidence type="ECO:0000259" key="21">
    <source>
        <dbReference type="PROSITE" id="PS51190"/>
    </source>
</evidence>
<dbReference type="SMART" id="SM01342">
    <property type="entry name" value="TAN"/>
    <property type="match status" value="1"/>
</dbReference>
<dbReference type="SMART" id="SM01343">
    <property type="entry name" value="FATC"/>
    <property type="match status" value="1"/>
</dbReference>
<comment type="catalytic activity">
    <reaction evidence="14 16">
        <text>L-threonyl-[protein] + ATP = O-phospho-L-threonyl-[protein] + ADP + H(+)</text>
        <dbReference type="Rhea" id="RHEA:46608"/>
        <dbReference type="Rhea" id="RHEA-COMP:11060"/>
        <dbReference type="Rhea" id="RHEA-COMP:11605"/>
        <dbReference type="ChEBI" id="CHEBI:15378"/>
        <dbReference type="ChEBI" id="CHEBI:30013"/>
        <dbReference type="ChEBI" id="CHEBI:30616"/>
        <dbReference type="ChEBI" id="CHEBI:61977"/>
        <dbReference type="ChEBI" id="CHEBI:456216"/>
        <dbReference type="EC" id="2.7.11.1"/>
    </reaction>
</comment>
<keyword evidence="23" id="KW-1185">Reference proteome</keyword>
<dbReference type="PROSITE" id="PS51190">
    <property type="entry name" value="FATC"/>
    <property type="match status" value="1"/>
</dbReference>
<feature type="domain" description="FATC" evidence="21">
    <location>
        <begin position="3031"/>
        <end position="3063"/>
    </location>
</feature>
<evidence type="ECO:0000256" key="3">
    <source>
        <dbReference type="ARBA" id="ARBA00011370"/>
    </source>
</evidence>
<comment type="caution">
    <text evidence="22">The sequence shown here is derived from an EMBL/GenBank/DDBJ whole genome shotgun (WGS) entry which is preliminary data.</text>
</comment>
<dbReference type="RefSeq" id="XP_043010177.1">
    <property type="nucleotide sequence ID" value="XM_043152091.1"/>
</dbReference>
<dbReference type="GO" id="GO:0005524">
    <property type="term" value="F:ATP binding"/>
    <property type="evidence" value="ECO:0007669"/>
    <property type="project" value="UniProtKB-KW"/>
</dbReference>
<evidence type="ECO:0000256" key="16">
    <source>
        <dbReference type="RuleBase" id="RU365027"/>
    </source>
</evidence>
<dbReference type="InterPro" id="IPR021668">
    <property type="entry name" value="TAN"/>
</dbReference>
<dbReference type="CDD" id="cd05171">
    <property type="entry name" value="PIKKc_ATM"/>
    <property type="match status" value="1"/>
</dbReference>
<dbReference type="GO" id="GO:0005634">
    <property type="term" value="C:nucleus"/>
    <property type="evidence" value="ECO:0007669"/>
    <property type="project" value="UniProtKB-SubCell"/>
</dbReference>
<evidence type="ECO:0000259" key="19">
    <source>
        <dbReference type="PROSITE" id="PS50290"/>
    </source>
</evidence>
<dbReference type="InterPro" id="IPR014009">
    <property type="entry name" value="PIK_FAT"/>
</dbReference>
<dbReference type="InterPro" id="IPR016024">
    <property type="entry name" value="ARM-type_fold"/>
</dbReference>
<dbReference type="GO" id="GO:0035556">
    <property type="term" value="P:intracellular signal transduction"/>
    <property type="evidence" value="ECO:0007669"/>
    <property type="project" value="UniProtKB-ARBA"/>
</dbReference>
<protein>
    <recommendedName>
        <fullName evidence="5 16">Serine/threonine-protein kinase Tel1</fullName>
        <ecNumber evidence="4 16">2.7.11.1</ecNumber>
    </recommendedName>
</protein>
<dbReference type="EC" id="2.7.11.1" evidence="4 16"/>
<feature type="domain" description="PI3K/PI4K catalytic" evidence="19">
    <location>
        <begin position="2699"/>
        <end position="3018"/>
    </location>
</feature>
<dbReference type="GO" id="GO:0004674">
    <property type="term" value="F:protein serine/threonine kinase activity"/>
    <property type="evidence" value="ECO:0007669"/>
    <property type="project" value="UniProtKB-KW"/>
</dbReference>
<dbReference type="Gene3D" id="3.30.1010.10">
    <property type="entry name" value="Phosphatidylinositol 3-kinase Catalytic Subunit, Chain A, domain 4"/>
    <property type="match status" value="1"/>
</dbReference>
<evidence type="ECO:0000313" key="23">
    <source>
        <dbReference type="Proteomes" id="UP001049176"/>
    </source>
</evidence>
<dbReference type="Proteomes" id="UP001049176">
    <property type="component" value="Chromosome 4"/>
</dbReference>
<proteinExistence type="inferred from homology"/>
<keyword evidence="6 16" id="KW-0723">Serine/threonine-protein kinase</keyword>
<dbReference type="SMART" id="SM00146">
    <property type="entry name" value="PI3Kc"/>
    <property type="match status" value="1"/>
</dbReference>
<keyword evidence="10 16" id="KW-0418">Kinase</keyword>
<comment type="function">
    <text evidence="13 16">Serine/threonine protein kinase which activates checkpoint signaling upon genotoxic stresses such as ionizing radiation (IR), ultraviolet light (UV), or DNA replication stalling, thereby acting as a DNA damage sensor. Recognizes the substrate consensus sequence [ST]-Q. Phosphorylates histone H2A to form H2AS128ph (gamma-H2A) at sites of DNA damage, involved in the regulation of DNA damage response mechanism. Required for the control of telomere length and genome stability.</text>
</comment>
<dbReference type="GO" id="GO:0000781">
    <property type="term" value="C:chromosome, telomeric region"/>
    <property type="evidence" value="ECO:0007669"/>
    <property type="project" value="UniProtKB-SubCell"/>
</dbReference>
<dbReference type="InterPro" id="IPR003152">
    <property type="entry name" value="FATC_dom"/>
</dbReference>
<feature type="domain" description="FAT" evidence="20">
    <location>
        <begin position="1977"/>
        <end position="2582"/>
    </location>
</feature>
<evidence type="ECO:0000256" key="7">
    <source>
        <dbReference type="ARBA" id="ARBA00022679"/>
    </source>
</evidence>
<evidence type="ECO:0000313" key="22">
    <source>
        <dbReference type="EMBL" id="KAG7093707.1"/>
    </source>
</evidence>
<dbReference type="GeneID" id="66076437"/>
<keyword evidence="16" id="KW-0158">Chromosome</keyword>
<comment type="subcellular location">
    <subcellularLocation>
        <location evidence="16">Chromosome</location>
        <location evidence="16">Telomere</location>
    </subcellularLocation>
    <subcellularLocation>
        <location evidence="1 16">Nucleus</location>
    </subcellularLocation>
</comment>
<dbReference type="InterPro" id="IPR000403">
    <property type="entry name" value="PI3/4_kinase_cat_dom"/>
</dbReference>
<evidence type="ECO:0000256" key="8">
    <source>
        <dbReference type="ARBA" id="ARBA00022741"/>
    </source>
</evidence>
<dbReference type="InterPro" id="IPR011009">
    <property type="entry name" value="Kinase-like_dom_sf"/>
</dbReference>
<evidence type="ECO:0000256" key="15">
    <source>
        <dbReference type="ARBA" id="ARBA00048679"/>
    </source>
</evidence>
<dbReference type="SUPFAM" id="SSF56112">
    <property type="entry name" value="Protein kinase-like (PK-like)"/>
    <property type="match status" value="1"/>
</dbReference>
<keyword evidence="9 16" id="KW-0227">DNA damage</keyword>
<dbReference type="PANTHER" id="PTHR37079">
    <property type="entry name" value="SERINE/THREONINE-PROTEIN KINASE ATM"/>
    <property type="match status" value="1"/>
</dbReference>
<evidence type="ECO:0000256" key="10">
    <source>
        <dbReference type="ARBA" id="ARBA00022777"/>
    </source>
</evidence>
<dbReference type="EMBL" id="CM032184">
    <property type="protein sequence ID" value="KAG7093707.1"/>
    <property type="molecule type" value="Genomic_DNA"/>
</dbReference>
<evidence type="ECO:0000256" key="9">
    <source>
        <dbReference type="ARBA" id="ARBA00022763"/>
    </source>
</evidence>
<feature type="coiled-coil region" evidence="17">
    <location>
        <begin position="2426"/>
        <end position="2453"/>
    </location>
</feature>
<keyword evidence="7 16" id="KW-0808">Transferase</keyword>
<evidence type="ECO:0000256" key="14">
    <source>
        <dbReference type="ARBA" id="ARBA00047899"/>
    </source>
</evidence>
<dbReference type="PROSITE" id="PS00916">
    <property type="entry name" value="PI3_4_KINASE_2"/>
    <property type="match status" value="1"/>
</dbReference>
<dbReference type="OrthoDB" id="381190at2759"/>
<dbReference type="SUPFAM" id="SSF48371">
    <property type="entry name" value="ARM repeat"/>
    <property type="match status" value="1"/>
</dbReference>
<evidence type="ECO:0000259" key="20">
    <source>
        <dbReference type="PROSITE" id="PS51189"/>
    </source>
</evidence>
<evidence type="ECO:0000256" key="11">
    <source>
        <dbReference type="ARBA" id="ARBA00022840"/>
    </source>
</evidence>
<keyword evidence="11 16" id="KW-0067">ATP-binding</keyword>
<keyword evidence="17" id="KW-0175">Coiled coil</keyword>
<evidence type="ECO:0000256" key="12">
    <source>
        <dbReference type="ARBA" id="ARBA00023242"/>
    </source>
</evidence>
<feature type="region of interest" description="Disordered" evidence="18">
    <location>
        <begin position="177"/>
        <end position="243"/>
    </location>
</feature>
<name>A0A9P7UTD1_9AGAR</name>
<keyword evidence="12 16" id="KW-0539">Nucleus</keyword>
<dbReference type="InterPro" id="IPR036940">
    <property type="entry name" value="PI3/4_kinase_cat_sf"/>
</dbReference>
<dbReference type="Pfam" id="PF02260">
    <property type="entry name" value="FATC"/>
    <property type="match status" value="1"/>
</dbReference>
<dbReference type="InterPro" id="IPR038980">
    <property type="entry name" value="ATM_plant"/>
</dbReference>
<dbReference type="Gene3D" id="1.10.1070.11">
    <property type="entry name" value="Phosphatidylinositol 3-/4-kinase, catalytic domain"/>
    <property type="match status" value="1"/>
</dbReference>
<dbReference type="GO" id="GO:0006325">
    <property type="term" value="P:chromatin organization"/>
    <property type="evidence" value="ECO:0007669"/>
    <property type="project" value="UniProtKB-KW"/>
</dbReference>
<evidence type="ECO:0000256" key="5">
    <source>
        <dbReference type="ARBA" id="ARBA00014619"/>
    </source>
</evidence>
<feature type="compositionally biased region" description="Polar residues" evidence="18">
    <location>
        <begin position="2594"/>
        <end position="2604"/>
    </location>
</feature>
<evidence type="ECO:0000256" key="1">
    <source>
        <dbReference type="ARBA" id="ARBA00004123"/>
    </source>
</evidence>
<dbReference type="Pfam" id="PF11640">
    <property type="entry name" value="TAN"/>
    <property type="match status" value="1"/>
</dbReference>
<dbReference type="InterPro" id="IPR018936">
    <property type="entry name" value="PI3/4_kinase_CS"/>
</dbReference>
<gene>
    <name evidence="22" type="ORF">E1B28_007361</name>
</gene>
<keyword evidence="8 16" id="KW-0547">Nucleotide-binding</keyword>
<dbReference type="GO" id="GO:0006281">
    <property type="term" value="P:DNA repair"/>
    <property type="evidence" value="ECO:0007669"/>
    <property type="project" value="InterPro"/>
</dbReference>
<dbReference type="Pfam" id="PF00454">
    <property type="entry name" value="PI3_PI4_kinase"/>
    <property type="match status" value="1"/>
</dbReference>
<comment type="subunit">
    <text evidence="3">Associates with DNA double-strand breaks.</text>
</comment>
<dbReference type="InterPro" id="IPR044107">
    <property type="entry name" value="PIKKc_ATM"/>
</dbReference>
<keyword evidence="16" id="KW-0156">Chromatin regulator</keyword>
<keyword evidence="16" id="KW-0779">Telomere</keyword>
<feature type="compositionally biased region" description="Polar residues" evidence="18">
    <location>
        <begin position="234"/>
        <end position="243"/>
    </location>
</feature>
<sequence>MGNLNNITRNLKSDKIRDRQEGLASIKEAFSKDKVLSTFGVNKQGKSDSGAWLALFQALFECCTQEKLAATKKTTQSVASAEKRLAEAARTIRWMVERTKHLMTKKVSSAVFDHLRQLMIHKGALLGPVVLDYVKALQTMLDYGPHLDHLEEERWLDMVELSLNVILGDPVRATFGEDDDLDAAENIPPSTPASTEDGDEMYVDDTNEDEDEGISRPRKRRRTETPPTTGFRPSASQPRASSNRITVAPEQIAFMSLLATLISSPSSPFTSDHYPYLPSSVLGRLHRFLQRYPTDTTLHHDFLRVLTSTLTHISYNDAAVVTKFTYKSWDSLVKLWSTKNKTLKEGLISVFRMLFPFLALGSKGSQCSEMLWNLWNALSAEAESKWGLDLLSMESLRLELRGEDTREEKEAFVANVFRAGCNFDRPQAMMWSILELQADCIEKLYHHSESIHSLSPPVRPTQTQGKRARIENPLSIVLSSIRTQMSLAPRIYHLQVLLFFIDRHWSVLHRELKTEVFATLLQFISADDKDGTVQNWIMLCFAAIASTDFSLSDNSSYLTATQPSSSISIPTQILRDASPSWEQVWTHAIRRTNISALCRTACHAALAILSHPNLQSTRRRAFARPPLSPQRAVTDIEALLKDLDVQGPSSPYDSVCAFLSTCLRVINQDVRIFRMQLEDKVLSWLTGFWQLGHIDVLPHVQFYLVQDVLDLLETICACSKRSSLLCRTPLPPCLTVDTLVTWEKMRIIREFVLEAQLPAFRPNADHDETSRHPDSISTASTSIPSEADICEPRVREKRISGFFLKSIESLASQWQELQSKDIRPRAESVKQLLDIAVIALSFESILFLNGIRCDKRSIRTACKLIELVAPALADSRWTFDEKCFILQALEPLVTIGMESYDDAPWIAMLTARKSTGVRYEVLRTLMPDQHRGNASRSATIEHLRALWTHFEIQSCFADVFATLRNLLHGIVSDDIEGTKKTLDVDDRDGFGPIKTADGDLVGFSDDKSSSVRFAKMCINFMSVAPLLQSSSGEPTRDQDLIELIIEAASAKTEVFLAICPTLLNNVRNSNLYLSMNNVDLLLDKWGSIARMHAYARSAYSQLLVIRILDASIPLWLSSSAVNLGVGGKVRSVLDYLITNLEKKRLTWKVRDSFARLLEKYIDNDPLQRFWRQNDVPGLPSQLLPEMNGDSDVRVRFRVSAISARLFEFAARVDLVPMVLYDQVRKHYSVDIQRHEHIVTRILSLGNIMIVSSAVRRGPYWHLLETYYHAERFAPYLEATLQEVARRIGLKPFSTLFEAYASQMAYTIRQAHHNILRVPPHLLGYKDHKERAVATFRFFTPDNILARGNDVERGKGLFRGHCEAIQKRPEDGLRECFGDIFAYALLLWVKKMGDSNQTLEDQTFIKELAAIFEWSEGDVRLVLREKVDNVVSSILRTLNDQDVSSEGPIRSVLRLLDDGGTSILTFERLTKYRSTADFEIHEPNLPRFGTWVVLVAINTVLSWVADVDHDALTYHVLQELFSSVESSSLVNEQIRLINAITIWIALQHGRFRNHTLLHTVIRGECSILAQVELARSAQSILEWCFSCYCENGHRDARFPDVLVRIACVCCDYRKDSLSTRVSTMGDDLVSWIDSQAFAISEANALAGQVQIALTAWPHPVPTKLNELSSSLSIDSLSKILDENCISSNKFRVVHRLLQEAGSGTVEASHFAQYDFWDLKECIPSKDKLEDDDVLAFASLLLLNKGTISSFGSEQLLAGPKRRRRVRGRQVNHNSTDTPERSLIISLLTLLECGDANRRHAAYRTLRALLVGLYAQRDVFHSWPSQYDDEVGFLGKFDSPMSTSSKRRLGELNTEDFFDASNCFEKWIGKTSILLSEILAESKAFYAQLPPILDTDASFAEEILPVLVQTVLQDPSESESGRAHASILSSYFSGVLSSKTTNASCRRCIIEIVLHLRNVKPNSNDALAHEKWLTIDYLILAQNAIACGAYTTALLFLELGDDQRRSQPSKAPNDITAYEVEVEKVMYDIYANIDEPDGFYGIKTQNHHEFLMRRFHHEDQWEKAFRFHGAALEADTNNITEAEGLLQSFHSYGFDHLATGTLLNTVAPEKPNLALTYQLGWRTETWDLPDVEDEHSSGASLYLALRALHRERDYRVSETIVKDVFFREMEHLRSLGSENIASIRETTRNLMSLSQVTAWMSKLDKSPDNVLEAWSDYPITDSGFQFSDFCNIMATRISLLRSARHREERQQIGNMRSCLSQALLEGEKHCLIQLARIAREARHSQIALNSVTRARKLEESLSTSFTVSEEHASVLWLHQEEKLAVDLLKDLRANLPVVSKDDLSSEEALRRALLNACLGSWTAEACLEKHSEIWKECFATAITLLQSTSHREEGETRASVYHKAAIFAEHQYYAIVRSPETIRWRVYLERKQKEIAVLQEQRKRYRENTKEHEELGSLITRAKKVMLQDQEANKRQSDSRKEYLGHAIDMYSRCLEESDSFDQDAPIRLCSLWLGNFDDSKMGEAFRVAIERVPSRKFVFLAHQLTARLSADSPAQKILQRLILRMNLEHPFHSLYQVLLLNPPRGEADSSRRSSARNLKSLSPGTPTERANAAKEILDRIRNESSQDRLLAIEKFCFAALQWADHPIKKDKNIKTGSYDIPSHLVILKLKLAHPKVPVITVHTPVDLTMRYEDCIWIDKYDSKYTTAGGLSKPKICVCRGSDGQSYKQLFKGEESDDLRQDAVMEQVFQLVNAVLQRDPETRRRLLRVRDYKVIPLDTQAGVLEFVNDTMPLRSWLTTAHVKYRPQDRKDVASWWSRLSSNNAGKEIHKDPEERLRIYRETRKVFRPVMRYWFTEKHKTPISWFGMRLNYTRSVATTSIVGHVLGLGDRHTSNILLDSKSGEVVHIDLGLAFDQGNLLPVPESVPFRMTEDMEDGMGMSGTEGVFQRCAEETMRVLREGSEVIMTVLEVFRHDPLHNWTMNDMKMQKIQHQSNCQHTVTTANIPGLSINMASGNAEEDADRALSSVARKLDKTLSVATVVRGLVAEAKDPANLSSLYHGWGPFY</sequence>
<evidence type="ECO:0000256" key="2">
    <source>
        <dbReference type="ARBA" id="ARBA00010769"/>
    </source>
</evidence>
<dbReference type="PROSITE" id="PS50290">
    <property type="entry name" value="PI3_4_KINASE_3"/>
    <property type="match status" value="1"/>
</dbReference>
<dbReference type="KEGG" id="more:E1B28_007361"/>
<comment type="catalytic activity">
    <reaction evidence="15">
        <text>L-seryl-[protein] + ATP = O-phospho-L-seryl-[protein] + ADP + H(+)</text>
        <dbReference type="Rhea" id="RHEA:17989"/>
        <dbReference type="Rhea" id="RHEA-COMP:9863"/>
        <dbReference type="Rhea" id="RHEA-COMP:11604"/>
        <dbReference type="ChEBI" id="CHEBI:15378"/>
        <dbReference type="ChEBI" id="CHEBI:29999"/>
        <dbReference type="ChEBI" id="CHEBI:30616"/>
        <dbReference type="ChEBI" id="CHEBI:83421"/>
        <dbReference type="ChEBI" id="CHEBI:456216"/>
        <dbReference type="EC" id="2.7.11.1"/>
    </reaction>
</comment>
<reference evidence="22" key="1">
    <citation type="journal article" date="2021" name="Genome Biol. Evol.">
        <title>The assembled and annotated genome of the fairy-ring fungus Marasmius oreades.</title>
        <authorList>
            <person name="Hiltunen M."/>
            <person name="Ament-Velasquez S.L."/>
            <person name="Johannesson H."/>
        </authorList>
    </citation>
    <scope>NUCLEOTIDE SEQUENCE</scope>
    <source>
        <strain evidence="22">03SP1</strain>
    </source>
</reference>
<feature type="compositionally biased region" description="Acidic residues" evidence="18">
    <location>
        <begin position="196"/>
        <end position="212"/>
    </location>
</feature>
<evidence type="ECO:0000256" key="18">
    <source>
        <dbReference type="SAM" id="MobiDB-lite"/>
    </source>
</evidence>
<accession>A0A9P7UTD1</accession>
<feature type="region of interest" description="Disordered" evidence="18">
    <location>
        <begin position="2585"/>
        <end position="2608"/>
    </location>
</feature>
<comment type="similarity">
    <text evidence="2 16">Belongs to the PI3/PI4-kinase family. ATM subfamily.</text>
</comment>
<organism evidence="22 23">
    <name type="scientific">Marasmius oreades</name>
    <name type="common">fairy-ring Marasmius</name>
    <dbReference type="NCBI Taxonomy" id="181124"/>
    <lineage>
        <taxon>Eukaryota</taxon>
        <taxon>Fungi</taxon>
        <taxon>Dikarya</taxon>
        <taxon>Basidiomycota</taxon>
        <taxon>Agaricomycotina</taxon>
        <taxon>Agaricomycetes</taxon>
        <taxon>Agaricomycetidae</taxon>
        <taxon>Agaricales</taxon>
        <taxon>Marasmiineae</taxon>
        <taxon>Marasmiaceae</taxon>
        <taxon>Marasmius</taxon>
    </lineage>
</organism>
<evidence type="ECO:0000256" key="13">
    <source>
        <dbReference type="ARBA" id="ARBA00025079"/>
    </source>
</evidence>
<dbReference type="PANTHER" id="PTHR37079:SF4">
    <property type="entry name" value="SERINE_THREONINE-PROTEIN KINASE ATM"/>
    <property type="match status" value="1"/>
</dbReference>
<evidence type="ECO:0000256" key="6">
    <source>
        <dbReference type="ARBA" id="ARBA00022527"/>
    </source>
</evidence>
<evidence type="ECO:0000256" key="4">
    <source>
        <dbReference type="ARBA" id="ARBA00012513"/>
    </source>
</evidence>